<evidence type="ECO:0000259" key="23">
    <source>
        <dbReference type="Pfam" id="PF13087"/>
    </source>
</evidence>
<evidence type="ECO:0000256" key="9">
    <source>
        <dbReference type="ARBA" id="ARBA00022801"/>
    </source>
</evidence>
<feature type="domain" description="DNA replication factor Dna2 N-terminal" evidence="21">
    <location>
        <begin position="784"/>
        <end position="990"/>
    </location>
</feature>
<dbReference type="EMBL" id="CAXHTA020000020">
    <property type="protein sequence ID" value="CAL5229251.1"/>
    <property type="molecule type" value="Genomic_DNA"/>
</dbReference>
<keyword evidence="10 19" id="KW-0347">Helicase</keyword>
<comment type="function">
    <text evidence="19">Key enzyme involved in DNA replication and DNA repair. Involved in Okazaki fragments processing by cleaving long flaps that escape FEN1: flaps that are longer than 27 nucleotides are coated by replication protein A complex (RPA), leading to recruit DNA2 which cleaves the flap until it is too short to bind RPA and becomes a substrate for FEN1. Also involved in 5'-end resection of DNA during double-strand break (DSB) repair by mediating the cleavage of 5'-ssDNA.</text>
</comment>
<comment type="cofactor">
    <cofactor evidence="1">
        <name>[4Fe-4S] cluster</name>
        <dbReference type="ChEBI" id="CHEBI:49883"/>
    </cofactor>
</comment>
<dbReference type="PANTHER" id="PTHR10887">
    <property type="entry name" value="DNA2/NAM7 HELICASE FAMILY"/>
    <property type="match status" value="1"/>
</dbReference>
<evidence type="ECO:0000256" key="2">
    <source>
        <dbReference type="ARBA" id="ARBA00007913"/>
    </source>
</evidence>
<feature type="compositionally biased region" description="Polar residues" evidence="20">
    <location>
        <begin position="272"/>
        <end position="281"/>
    </location>
</feature>
<evidence type="ECO:0000256" key="3">
    <source>
        <dbReference type="ARBA" id="ARBA00022485"/>
    </source>
</evidence>
<dbReference type="InterPro" id="IPR027417">
    <property type="entry name" value="P-loop_NTPase"/>
</dbReference>
<comment type="caution">
    <text evidence="24">The sequence shown here is derived from an EMBL/GenBank/DDBJ whole genome shotgun (WGS) entry which is preliminary data.</text>
</comment>
<proteinExistence type="inferred from homology"/>
<dbReference type="Pfam" id="PF13086">
    <property type="entry name" value="AAA_11"/>
    <property type="match status" value="2"/>
</dbReference>
<evidence type="ECO:0000313" key="25">
    <source>
        <dbReference type="Proteomes" id="UP001497392"/>
    </source>
</evidence>
<evidence type="ECO:0000256" key="7">
    <source>
        <dbReference type="ARBA" id="ARBA00022741"/>
    </source>
</evidence>
<evidence type="ECO:0000256" key="20">
    <source>
        <dbReference type="SAM" id="MobiDB-lite"/>
    </source>
</evidence>
<keyword evidence="13 19" id="KW-0411">Iron-sulfur</keyword>
<name>A0ABP1GAK9_9CHLO</name>
<keyword evidence="12 19" id="KW-0408">Iron</keyword>
<keyword evidence="8 19" id="KW-0227">DNA damage</keyword>
<feature type="compositionally biased region" description="Low complexity" evidence="20">
    <location>
        <begin position="473"/>
        <end position="486"/>
    </location>
</feature>
<feature type="region of interest" description="Disordered" evidence="20">
    <location>
        <begin position="1266"/>
        <end position="1300"/>
    </location>
</feature>
<dbReference type="CDD" id="cd18808">
    <property type="entry name" value="SF1_C_Upf1"/>
    <property type="match status" value="1"/>
</dbReference>
<feature type="domain" description="DNA2/NAM7 helicase helicase" evidence="22">
    <location>
        <begin position="1470"/>
        <end position="1533"/>
    </location>
</feature>
<evidence type="ECO:0000256" key="8">
    <source>
        <dbReference type="ARBA" id="ARBA00022763"/>
    </source>
</evidence>
<dbReference type="EC" id="3.1.-.-" evidence="19"/>
<dbReference type="Pfam" id="PF13087">
    <property type="entry name" value="AAA_12"/>
    <property type="match status" value="1"/>
</dbReference>
<keyword evidence="4 19" id="KW-0235">DNA replication</keyword>
<feature type="domain" description="DNA2/NAM7 helicase helicase" evidence="22">
    <location>
        <begin position="1365"/>
        <end position="1442"/>
    </location>
</feature>
<keyword evidence="25" id="KW-1185">Reference proteome</keyword>
<keyword evidence="7 19" id="KW-0547">Nucleotide-binding</keyword>
<dbReference type="Gene3D" id="3.90.320.10">
    <property type="match status" value="1"/>
</dbReference>
<keyword evidence="11 19" id="KW-0067">ATP-binding</keyword>
<evidence type="ECO:0000256" key="13">
    <source>
        <dbReference type="ARBA" id="ARBA00023014"/>
    </source>
</evidence>
<evidence type="ECO:0000256" key="19">
    <source>
        <dbReference type="RuleBase" id="RU367041"/>
    </source>
</evidence>
<dbReference type="Proteomes" id="UP001497392">
    <property type="component" value="Unassembled WGS sequence"/>
</dbReference>
<feature type="compositionally biased region" description="Basic residues" evidence="20">
    <location>
        <begin position="180"/>
        <end position="194"/>
    </location>
</feature>
<feature type="compositionally biased region" description="Polar residues" evidence="20">
    <location>
        <begin position="647"/>
        <end position="657"/>
    </location>
</feature>
<keyword evidence="3 19" id="KW-0004">4Fe-4S</keyword>
<accession>A0ABP1GAK9</accession>
<dbReference type="Pfam" id="PF08696">
    <property type="entry name" value="Dna2"/>
    <property type="match status" value="1"/>
</dbReference>
<dbReference type="InterPro" id="IPR045055">
    <property type="entry name" value="DNA2/NAM7-like"/>
</dbReference>
<evidence type="ECO:0000256" key="18">
    <source>
        <dbReference type="ARBA" id="ARBA00047995"/>
    </source>
</evidence>
<keyword evidence="9 19" id="KW-0378">Hydrolase</keyword>
<feature type="compositionally biased region" description="Low complexity" evidence="20">
    <location>
        <begin position="1273"/>
        <end position="1286"/>
    </location>
</feature>
<dbReference type="EC" id="3.6.4.12" evidence="19"/>
<evidence type="ECO:0000259" key="21">
    <source>
        <dbReference type="Pfam" id="PF08696"/>
    </source>
</evidence>
<feature type="region of interest" description="Disordered" evidence="20">
    <location>
        <begin position="117"/>
        <end position="214"/>
    </location>
</feature>
<evidence type="ECO:0000256" key="15">
    <source>
        <dbReference type="ARBA" id="ARBA00023204"/>
    </source>
</evidence>
<dbReference type="PANTHER" id="PTHR10887:SF433">
    <property type="entry name" value="DNA REPLICATION ATP-DEPENDENT HELICASE_NUCLEASE DNA2"/>
    <property type="match status" value="1"/>
</dbReference>
<evidence type="ECO:0000256" key="5">
    <source>
        <dbReference type="ARBA" id="ARBA00022722"/>
    </source>
</evidence>
<sequence>MQRPITQSKKQPLGQTIKKFFDRKVEKKVLQEVQQPAQPDSEEQRVVYKSSPTQRAPSEPPIAAPSLSGRQLSADEETLRQRIISAVQRPSGADNNAGQLADSFSLRCLEEDRTHQTLVTSTPHCNVRAVRAAGNGSGTPGRKPSRSKSSSKTPSEHVRSGSAVKRNQTLAFGSPLGSQQKRRSTPVRRAKKGGQRSSSGAKVGPSTAKRQKRKALLDILERVEVAVKEAKEDNTEDEATEEAPLRKTTSSSFERVSQEIEKASQELPQAKQALSRQSSRPSDALAQDLPPRAHCEANLAPQRQPARPDHAPAQGARSRAEHAQRSASQRMPLEPLDEQRVQVHQRAGCSSQDPPRLSSQQSDSALSRGTNQSISEAGHPLSLQSKVPRQPPGQQQPPASVGVRPNDAGHILPGSHQLGSSAPHGTIEQRCPAQHAARGLQASGPEHRRPPGSSSQQGSRRGPPPHNSHARQRPQPASQPAQAQSSGRVLAPHRVNSELAYSGAVQRGPYQVQSQRHEVQHSATAQSSGRAPNRPGQDESFAPRPMMQPLDSRQAQQQVCGPQSSASGPSMQRASQAPQHQYYGPKPPQEGVSTQPLRRMHAQQHAQQEQQSSGPPGLTRHNSAMLTAPAPSGAQTCVSGAALPSSKAPSHTQQPGAGSNCPAPSAAKNTGVFAGKSTGVFANDDEEEEDADWDAEVAKLLENAALSRPDQAAWKAGPQEQPCFSGRAEVSRPAHVAGPTAANAPSPERATPVRYKVQEIITGEYEKQLIVSEDACGRGPPSGRSIRVHLQDGWIDTPAEVGDLVHVLAHIQETGGAADDLRHATCNSLSGLLILQPDVLLSGTRVAGSFKCPRLSVLEERFGGDSNAKAVEGTLLHDLLQAALREGRATAESLHHTVKRLIRANAEKLLEVGMKEPEAERVMRDAIPALLTWLQTFRRDAPDQAATLEVRDQKHGTRMEAVAIPEVVDIEESIWVPRYGLKGMIDASVQLRCQPVGAHGPMLALQDYTAPLEFKTGKAHQSHRAQVTLYQLLMEERYGQHIERGLLWYLRDASPEVVARSPYEVASLIMQRNVLAARLGRNRSLPPVLGDPQACSRCFQVSNCSLLHKAVEGGNSDSAGMGDAFEQQTQHMSPTHARFLAHWLHLVDLEEGDLSARRAEIWALPGKDREQKGRCVAGLQLISEQRAPATGHADKPAWLYCFRREPGTGQPSTRAAAALQDSCLNEGDMVILSIEGRHTGVGRGFVKHLTGEEITLTLDKRLRQAFRPEEQHSSASSLGEARSSSAPPIDEHGTSQQHSWRLDKDDVASVFVRLRRNLMGLFSARDSRTERLRELIVDLSPPTAARALAPDTAAAAETIEARHGLNAEQQGAVKRIVDSQDYTLLLGMPGTGKSSTIVEAVIALLAAGASVVLMSYTNSAVDNLLLKLAEKDVPFLRIGRLSQVEQRLHVWTPGGSHYPDTSVSGLRATAQAARVVGCTCLSASHPLLQDRVFDVCIMDEAGQITLPAVLGAIMRARTFCLVGDHHQLPPLVQNPAAAEQGLDCSLFRRLCEAHPQAVVTLRTQYRMCADIMAVANELTYEGQLRCGSPLVEQGMLSPTAAIPASLPGWLRQVLEPKRRVLFLDTSAMPGAAECQAGDQLSNPAEADMTMRIVEGLQAAGIQAGSIGVISPYRSQVALIQRLAKQRGWATLEALTIDKCQGRDKDVIIVSMVRNNEKQHAGKILADERRVNVALTRAKLKLVMLGAQRMLCSVPVMQRLWEFCSEKGWTLPVPSES</sequence>
<dbReference type="InterPro" id="IPR041679">
    <property type="entry name" value="DNA2/NAM7-like_C"/>
</dbReference>
<evidence type="ECO:0000313" key="24">
    <source>
        <dbReference type="EMBL" id="CAL5229251.1"/>
    </source>
</evidence>
<feature type="compositionally biased region" description="Polar residues" evidence="20">
    <location>
        <begin position="165"/>
        <end position="179"/>
    </location>
</feature>
<keyword evidence="17 19" id="KW-0511">Multifunctional enzyme</keyword>
<dbReference type="CDD" id="cd18041">
    <property type="entry name" value="DEXXQc_DNA2"/>
    <property type="match status" value="1"/>
</dbReference>
<gene>
    <name evidence="24" type="primary">g12541</name>
    <name evidence="24" type="ORF">VP750_LOCUS11157</name>
</gene>
<feature type="compositionally biased region" description="Polar residues" evidence="20">
    <location>
        <begin position="551"/>
        <end position="579"/>
    </location>
</feature>
<comment type="catalytic activity">
    <reaction evidence="18 19">
        <text>ATP + H2O = ADP + phosphate + H(+)</text>
        <dbReference type="Rhea" id="RHEA:13065"/>
        <dbReference type="ChEBI" id="CHEBI:15377"/>
        <dbReference type="ChEBI" id="CHEBI:15378"/>
        <dbReference type="ChEBI" id="CHEBI:30616"/>
        <dbReference type="ChEBI" id="CHEBI:43474"/>
        <dbReference type="ChEBI" id="CHEBI:456216"/>
        <dbReference type="EC" id="3.6.4.12"/>
    </reaction>
</comment>
<evidence type="ECO:0000256" key="16">
    <source>
        <dbReference type="ARBA" id="ARBA00023242"/>
    </source>
</evidence>
<evidence type="ECO:0000256" key="4">
    <source>
        <dbReference type="ARBA" id="ARBA00022705"/>
    </source>
</evidence>
<feature type="compositionally biased region" description="Low complexity" evidence="20">
    <location>
        <begin position="451"/>
        <end position="461"/>
    </location>
</feature>
<evidence type="ECO:0000256" key="14">
    <source>
        <dbReference type="ARBA" id="ARBA00023125"/>
    </source>
</evidence>
<evidence type="ECO:0000256" key="17">
    <source>
        <dbReference type="ARBA" id="ARBA00023268"/>
    </source>
</evidence>
<reference evidence="24 25" key="1">
    <citation type="submission" date="2024-06" db="EMBL/GenBank/DDBJ databases">
        <authorList>
            <person name="Kraege A."/>
            <person name="Thomma B."/>
        </authorList>
    </citation>
    <scope>NUCLEOTIDE SEQUENCE [LARGE SCALE GENOMIC DNA]</scope>
</reference>
<dbReference type="Gene3D" id="3.40.50.300">
    <property type="entry name" value="P-loop containing nucleotide triphosphate hydrolases"/>
    <property type="match status" value="3"/>
</dbReference>
<evidence type="ECO:0000256" key="6">
    <source>
        <dbReference type="ARBA" id="ARBA00022723"/>
    </source>
</evidence>
<comment type="similarity">
    <text evidence="2 19">Belongs to the DNA2/NAM7 helicase family.</text>
</comment>
<feature type="region of interest" description="Disordered" evidence="20">
    <location>
        <begin position="31"/>
        <end position="76"/>
    </location>
</feature>
<keyword evidence="16 19" id="KW-0539">Nucleus</keyword>
<dbReference type="InterPro" id="IPR041677">
    <property type="entry name" value="DNA2/NAM7_AAA_11"/>
</dbReference>
<dbReference type="InterPro" id="IPR026851">
    <property type="entry name" value="Dna2/JHS1_DEXXQ-box"/>
</dbReference>
<feature type="compositionally biased region" description="Polar residues" evidence="20">
    <location>
        <begin position="348"/>
        <end position="375"/>
    </location>
</feature>
<keyword evidence="6 19" id="KW-0479">Metal-binding</keyword>
<dbReference type="SUPFAM" id="SSF52540">
    <property type="entry name" value="P-loop containing nucleoside triphosphate hydrolases"/>
    <property type="match status" value="1"/>
</dbReference>
<evidence type="ECO:0000256" key="11">
    <source>
        <dbReference type="ARBA" id="ARBA00022840"/>
    </source>
</evidence>
<evidence type="ECO:0000256" key="1">
    <source>
        <dbReference type="ARBA" id="ARBA00001966"/>
    </source>
</evidence>
<keyword evidence="14 19" id="KW-0238">DNA-binding</keyword>
<organism evidence="24 25">
    <name type="scientific">Coccomyxa viridis</name>
    <dbReference type="NCBI Taxonomy" id="1274662"/>
    <lineage>
        <taxon>Eukaryota</taxon>
        <taxon>Viridiplantae</taxon>
        <taxon>Chlorophyta</taxon>
        <taxon>core chlorophytes</taxon>
        <taxon>Trebouxiophyceae</taxon>
        <taxon>Trebouxiophyceae incertae sedis</taxon>
        <taxon>Coccomyxaceae</taxon>
        <taxon>Coccomyxa</taxon>
    </lineage>
</organism>
<protein>
    <recommendedName>
        <fullName evidence="19">DNA replication ATP-dependent helicase/nuclease</fullName>
        <ecNumber evidence="19">3.1.-.-</ecNumber>
        <ecNumber evidence="19">3.6.4.12</ecNumber>
    </recommendedName>
</protein>
<feature type="region of interest" description="Disordered" evidence="20">
    <location>
        <begin position="227"/>
        <end position="664"/>
    </location>
</feature>
<keyword evidence="19" id="KW-0158">Chromosome</keyword>
<keyword evidence="15 19" id="KW-0234">DNA repair</keyword>
<evidence type="ECO:0000256" key="12">
    <source>
        <dbReference type="ARBA" id="ARBA00023004"/>
    </source>
</evidence>
<dbReference type="InterPro" id="IPR011604">
    <property type="entry name" value="PDDEXK-like_dom_sf"/>
</dbReference>
<dbReference type="CDD" id="cd22318">
    <property type="entry name" value="DNA2_N-like"/>
    <property type="match status" value="1"/>
</dbReference>
<feature type="domain" description="DNA2/NAM7 helicase-like C-terminal" evidence="23">
    <location>
        <begin position="1542"/>
        <end position="1747"/>
    </location>
</feature>
<comment type="subcellular location">
    <subcellularLocation>
        <location evidence="19">Nucleus</location>
    </subcellularLocation>
    <subcellularLocation>
        <location evidence="19">Chromosome</location>
    </subcellularLocation>
</comment>
<dbReference type="InterPro" id="IPR047187">
    <property type="entry name" value="SF1_C_Upf1"/>
</dbReference>
<dbReference type="InterPro" id="IPR014808">
    <property type="entry name" value="DNA_replication_fac_Dna2_N"/>
</dbReference>
<evidence type="ECO:0000259" key="22">
    <source>
        <dbReference type="Pfam" id="PF13086"/>
    </source>
</evidence>
<evidence type="ECO:0000256" key="10">
    <source>
        <dbReference type="ARBA" id="ARBA00022806"/>
    </source>
</evidence>
<keyword evidence="5 19" id="KW-0540">Nuclease</keyword>
<feature type="compositionally biased region" description="Polar residues" evidence="20">
    <location>
        <begin position="521"/>
        <end position="530"/>
    </location>
</feature>